<evidence type="ECO:0000313" key="2">
    <source>
        <dbReference type="Proteomes" id="UP000183685"/>
    </source>
</evidence>
<name>A0A1G7B1N2_9PROT</name>
<organism evidence="1 2">
    <name type="scientific">Kordiimonas lacus</name>
    <dbReference type="NCBI Taxonomy" id="637679"/>
    <lineage>
        <taxon>Bacteria</taxon>
        <taxon>Pseudomonadati</taxon>
        <taxon>Pseudomonadota</taxon>
        <taxon>Alphaproteobacteria</taxon>
        <taxon>Kordiimonadales</taxon>
        <taxon>Kordiimonadaceae</taxon>
        <taxon>Kordiimonas</taxon>
    </lineage>
</organism>
<dbReference type="SUPFAM" id="SSF51182">
    <property type="entry name" value="RmlC-like cupins"/>
    <property type="match status" value="1"/>
</dbReference>
<dbReference type="Proteomes" id="UP000183685">
    <property type="component" value="Unassembled WGS sequence"/>
</dbReference>
<dbReference type="STRING" id="637679.GCA_001550055_03485"/>
<dbReference type="Gene3D" id="2.60.120.10">
    <property type="entry name" value="Jelly Rolls"/>
    <property type="match status" value="1"/>
</dbReference>
<dbReference type="InterPro" id="IPR011051">
    <property type="entry name" value="RmlC_Cupin_sf"/>
</dbReference>
<proteinExistence type="predicted"/>
<accession>A0A1G7B1N2</accession>
<gene>
    <name evidence="1" type="ORF">SAMN04488071_2320</name>
</gene>
<dbReference type="Pfam" id="PF05962">
    <property type="entry name" value="HutD"/>
    <property type="match status" value="1"/>
</dbReference>
<sequence>MKVLGVDDYQVQPWKNGLGSTTELAVGPKAAGGAGFIWRLSIAEVTTDGAFSLFPDIDRVITVIDGAGMTLDAGPYGNHPLKPFTPLQFSGDWHIEGRLKAGPVRNFNLMVDRRYAKGTMAFHDFATGAVVLSNKNALRFFHLLEGEVRCGEAMLTPGQTLLREAGESAPGLNGVGAALHGEITLRP</sequence>
<reference evidence="1 2" key="1">
    <citation type="submission" date="2016-10" db="EMBL/GenBank/DDBJ databases">
        <authorList>
            <person name="de Groot N.N."/>
        </authorList>
    </citation>
    <scope>NUCLEOTIDE SEQUENCE [LARGE SCALE GENOMIC DNA]</scope>
    <source>
        <strain evidence="1 2">CGMCC 1.9109</strain>
    </source>
</reference>
<dbReference type="AlphaFoldDB" id="A0A1G7B1N2"/>
<keyword evidence="2" id="KW-1185">Reference proteome</keyword>
<dbReference type="PANTHER" id="PTHR37943">
    <property type="entry name" value="PROTEIN VES"/>
    <property type="match status" value="1"/>
</dbReference>
<evidence type="ECO:0000313" key="1">
    <source>
        <dbReference type="EMBL" id="SDE20933.1"/>
    </source>
</evidence>
<dbReference type="EMBL" id="FNAK01000005">
    <property type="protein sequence ID" value="SDE20933.1"/>
    <property type="molecule type" value="Genomic_DNA"/>
</dbReference>
<dbReference type="InterPro" id="IPR010282">
    <property type="entry name" value="Uncharacterised_HutD/Ves"/>
</dbReference>
<protein>
    <recommendedName>
        <fullName evidence="3">HutD protein</fullName>
    </recommendedName>
</protein>
<dbReference type="PANTHER" id="PTHR37943:SF1">
    <property type="entry name" value="PROTEIN VES"/>
    <property type="match status" value="1"/>
</dbReference>
<evidence type="ECO:0008006" key="3">
    <source>
        <dbReference type="Google" id="ProtNLM"/>
    </source>
</evidence>
<dbReference type="InterPro" id="IPR014710">
    <property type="entry name" value="RmlC-like_jellyroll"/>
</dbReference>
<dbReference type="RefSeq" id="WP_068307343.1">
    <property type="nucleotide sequence ID" value="NZ_FNAK01000005.1"/>
</dbReference>
<dbReference type="CDD" id="cd20293">
    <property type="entry name" value="cupin_HutD_N"/>
    <property type="match status" value="1"/>
</dbReference>